<protein>
    <submittedName>
        <fullName evidence="1">Uncharacterized protein</fullName>
    </submittedName>
</protein>
<dbReference type="InterPro" id="IPR011042">
    <property type="entry name" value="6-blade_b-propeller_TolB-like"/>
</dbReference>
<keyword evidence="2" id="KW-1185">Reference proteome</keyword>
<accession>A0A8B6D9V5</accession>
<name>A0A8B6D9V5_MYTGA</name>
<evidence type="ECO:0000313" key="2">
    <source>
        <dbReference type="Proteomes" id="UP000596742"/>
    </source>
</evidence>
<sequence length="346" mass="38748">MQSVVCSGCLSGYDVRFKCTTCKPKNLFCPKCRNLRHYDHKIEFSENEVARREAADKLRNTEENAIVNTLKICNLSSALADKEVIGDNGKNVKLETICAIDEQTLWAFGDATVFYITLGEDFKIKRVYNSDRIFEISYSKAGFLYLTQNGEIGRINLKGKYEKFADESPLGCCGIYAYDSGDIVVGVIENETDAEPFHKIVMYNKNGELTNSFQYNIVDTPDFIDALPQQITVNPLNGDIIIIDWNCEVSTRVVGLSKSGNIHWMFHGPFDEPEEIFCPGGIACTDSGHVLILTDKTLLVLSEDGNLAYRKPIDLERIDCITNIVKDLFLVACDGCKIHKLSITCV</sequence>
<dbReference type="Proteomes" id="UP000596742">
    <property type="component" value="Unassembled WGS sequence"/>
</dbReference>
<dbReference type="AlphaFoldDB" id="A0A8B6D9V5"/>
<dbReference type="OrthoDB" id="10291319at2759"/>
<dbReference type="EMBL" id="UYJE01002999">
    <property type="protein sequence ID" value="VDI15655.1"/>
    <property type="molecule type" value="Genomic_DNA"/>
</dbReference>
<proteinExistence type="predicted"/>
<reference evidence="1" key="1">
    <citation type="submission" date="2018-11" db="EMBL/GenBank/DDBJ databases">
        <authorList>
            <person name="Alioto T."/>
            <person name="Alioto T."/>
        </authorList>
    </citation>
    <scope>NUCLEOTIDE SEQUENCE</scope>
</reference>
<comment type="caution">
    <text evidence="1">The sequence shown here is derived from an EMBL/GenBank/DDBJ whole genome shotgun (WGS) entry which is preliminary data.</text>
</comment>
<organism evidence="1 2">
    <name type="scientific">Mytilus galloprovincialis</name>
    <name type="common">Mediterranean mussel</name>
    <dbReference type="NCBI Taxonomy" id="29158"/>
    <lineage>
        <taxon>Eukaryota</taxon>
        <taxon>Metazoa</taxon>
        <taxon>Spiralia</taxon>
        <taxon>Lophotrochozoa</taxon>
        <taxon>Mollusca</taxon>
        <taxon>Bivalvia</taxon>
        <taxon>Autobranchia</taxon>
        <taxon>Pteriomorphia</taxon>
        <taxon>Mytilida</taxon>
        <taxon>Mytiloidea</taxon>
        <taxon>Mytilidae</taxon>
        <taxon>Mytilinae</taxon>
        <taxon>Mytilus</taxon>
    </lineage>
</organism>
<evidence type="ECO:0000313" key="1">
    <source>
        <dbReference type="EMBL" id="VDI15655.1"/>
    </source>
</evidence>
<dbReference type="SUPFAM" id="SSF101898">
    <property type="entry name" value="NHL repeat"/>
    <property type="match status" value="1"/>
</dbReference>
<dbReference type="Gene3D" id="2.120.10.30">
    <property type="entry name" value="TolB, C-terminal domain"/>
    <property type="match status" value="1"/>
</dbReference>
<gene>
    <name evidence="1" type="ORF">MGAL_10B057668</name>
</gene>